<sequence>MAQAFVKENLAPEELSPNQLLIGSNDKKNKENITIIWFDLRIGSDEDTETVEERIRSINDFVIFITDLDECVKYIKSVEKEKIFLITSEAKTTEILAQISSLPQIDSVFIFGRKTDQYEQLLSKCSKITGIYAQIDDLWQSIKEQVNFVNRQIQAFSFFDRREKSTKDLSKESSEFLWFQLFHYAVTRMPRNQRAKEEMVHICKYYYRRNEKETQFIEEFEKEYQPKDAIFWYTKQCFVYKLINKALRTEDIGFLYVFRFYIGDLFESLRQEHEKILSSEENILHVYRGMKLDKVEFERLKENQGKLISTNGYLSTSRKKPVAINFATEPTNRLNIVCVLFHIQCDVKEIDKSIVFADIAEYSEFPKEAEVLFDLNACFLIESITEHDSLQIIKMKLSNEGQKITKHYLEMVQKQAEKLSVSILFGRLLLNLGKYNNSLRYFEQLLKDSQDEDRAWLEFYIGRAYQGKGELDKARQYYELAYNLMKKSDPPRILDCSDPLSKIGDILHERKDLDEALKYYQRALEIREKFDASCLIDIAANLGNIGLVLDEKQRNDEALNYYQRALKMYQEFYTFDHNDIAKTLTRIGGILYRQVKYDEALDYYQQSLKIYENLYPSGHKKKAENLNYIAAIFCQKRNYDQAIDYHEQALTFYAEFYKCDHIEVARNLNNIGACYENQTNRMKALDYYQRSLAMYEKLLPVDHRSRKLAEMNIRRVTEQN</sequence>
<keyword evidence="4" id="KW-0548">Nucleotidyltransferase</keyword>
<dbReference type="Pfam" id="PF01129">
    <property type="entry name" value="ART"/>
    <property type="match status" value="1"/>
</dbReference>
<dbReference type="PROSITE" id="PS50005">
    <property type="entry name" value="TPR"/>
    <property type="match status" value="4"/>
</dbReference>
<dbReference type="InterPro" id="IPR011990">
    <property type="entry name" value="TPR-like_helical_dom_sf"/>
</dbReference>
<name>A0A817KH03_9BILA</name>
<keyword evidence="9" id="KW-0520">NAD</keyword>
<dbReference type="SUPFAM" id="SSF48452">
    <property type="entry name" value="TPR-like"/>
    <property type="match status" value="3"/>
</dbReference>
<dbReference type="Pfam" id="PF13374">
    <property type="entry name" value="TPR_10"/>
    <property type="match status" value="1"/>
</dbReference>
<accession>A0A817KH03</accession>
<dbReference type="InterPro" id="IPR000768">
    <property type="entry name" value="ART"/>
</dbReference>
<dbReference type="Pfam" id="PF13424">
    <property type="entry name" value="TPR_12"/>
    <property type="match status" value="2"/>
</dbReference>
<feature type="repeat" description="TPR" evidence="8">
    <location>
        <begin position="497"/>
        <end position="530"/>
    </location>
</feature>
<evidence type="ECO:0000256" key="1">
    <source>
        <dbReference type="ARBA" id="ARBA00009558"/>
    </source>
</evidence>
<dbReference type="Proteomes" id="UP000663873">
    <property type="component" value="Unassembled WGS sequence"/>
</dbReference>
<dbReference type="AlphaFoldDB" id="A0A817KH03"/>
<feature type="repeat" description="TPR" evidence="8">
    <location>
        <begin position="539"/>
        <end position="572"/>
    </location>
</feature>
<comment type="similarity">
    <text evidence="1 9">Belongs to the Arg-specific ADP-ribosyltransferase family.</text>
</comment>
<comment type="catalytic activity">
    <reaction evidence="7 9">
        <text>L-arginyl-[protein] + NAD(+) = N(omega)-(ADP-D-ribosyl)-L-arginyl-[protein] + nicotinamide + H(+)</text>
        <dbReference type="Rhea" id="RHEA:19149"/>
        <dbReference type="Rhea" id="RHEA-COMP:10532"/>
        <dbReference type="Rhea" id="RHEA-COMP:15087"/>
        <dbReference type="ChEBI" id="CHEBI:15378"/>
        <dbReference type="ChEBI" id="CHEBI:17154"/>
        <dbReference type="ChEBI" id="CHEBI:29965"/>
        <dbReference type="ChEBI" id="CHEBI:57540"/>
        <dbReference type="ChEBI" id="CHEBI:142554"/>
        <dbReference type="EC" id="2.4.2.31"/>
    </reaction>
</comment>
<dbReference type="SUPFAM" id="SSF56399">
    <property type="entry name" value="ADP-ribosylation"/>
    <property type="match status" value="1"/>
</dbReference>
<keyword evidence="6 8" id="KW-0802">TPR repeat</keyword>
<protein>
    <recommendedName>
        <fullName evidence="9">NAD(P)(+)--arginine ADP-ribosyltransferase</fullName>
        <ecNumber evidence="9">2.4.2.31</ecNumber>
    </recommendedName>
    <alternativeName>
        <fullName evidence="9">Mono(ADP-ribosyl)transferase</fullName>
    </alternativeName>
</protein>
<dbReference type="PANTHER" id="PTHR45641">
    <property type="entry name" value="TETRATRICOPEPTIDE REPEAT PROTEIN (AFU_ORTHOLOGUE AFUA_6G03870)"/>
    <property type="match status" value="1"/>
</dbReference>
<reference evidence="10" key="1">
    <citation type="submission" date="2021-02" db="EMBL/GenBank/DDBJ databases">
        <authorList>
            <person name="Nowell W R."/>
        </authorList>
    </citation>
    <scope>NUCLEOTIDE SEQUENCE</scope>
</reference>
<dbReference type="OrthoDB" id="9991317at2759"/>
<evidence type="ECO:0000256" key="3">
    <source>
        <dbReference type="ARBA" id="ARBA00022679"/>
    </source>
</evidence>
<dbReference type="SMART" id="SM00028">
    <property type="entry name" value="TPR"/>
    <property type="match status" value="7"/>
</dbReference>
<evidence type="ECO:0000313" key="15">
    <source>
        <dbReference type="Proteomes" id="UP000663873"/>
    </source>
</evidence>
<feature type="repeat" description="TPR" evidence="8">
    <location>
        <begin position="665"/>
        <end position="698"/>
    </location>
</feature>
<dbReference type="Gene3D" id="1.25.40.10">
    <property type="entry name" value="Tetratricopeptide repeat domain"/>
    <property type="match status" value="2"/>
</dbReference>
<keyword evidence="3 9" id="KW-0808">Transferase</keyword>
<dbReference type="EMBL" id="CAJNYD010000044">
    <property type="protein sequence ID" value="CAF3192648.1"/>
    <property type="molecule type" value="Genomic_DNA"/>
</dbReference>
<dbReference type="GO" id="GO:0016779">
    <property type="term" value="F:nucleotidyltransferase activity"/>
    <property type="evidence" value="ECO:0007669"/>
    <property type="project" value="UniProtKB-KW"/>
</dbReference>
<keyword evidence="5" id="KW-0677">Repeat</keyword>
<evidence type="ECO:0000313" key="11">
    <source>
        <dbReference type="EMBL" id="CAF3192648.1"/>
    </source>
</evidence>
<dbReference type="Proteomes" id="UP000663825">
    <property type="component" value="Unassembled WGS sequence"/>
</dbReference>
<dbReference type="EMBL" id="CAJOBO010004021">
    <property type="protein sequence ID" value="CAF4509839.1"/>
    <property type="molecule type" value="Genomic_DNA"/>
</dbReference>
<dbReference type="EC" id="2.4.2.31" evidence="9"/>
<evidence type="ECO:0000256" key="9">
    <source>
        <dbReference type="RuleBase" id="RU361228"/>
    </source>
</evidence>
<dbReference type="PROSITE" id="PS51996">
    <property type="entry name" value="TR_MART"/>
    <property type="match status" value="1"/>
</dbReference>
<dbReference type="Proteomes" id="UP000663851">
    <property type="component" value="Unassembled WGS sequence"/>
</dbReference>
<dbReference type="GO" id="GO:0106274">
    <property type="term" value="F:NAD+-protein-arginine ADP-ribosyltransferase activity"/>
    <property type="evidence" value="ECO:0007669"/>
    <property type="project" value="UniProtKB-EC"/>
</dbReference>
<keyword evidence="9" id="KW-0521">NADP</keyword>
<keyword evidence="15" id="KW-1185">Reference proteome</keyword>
<evidence type="ECO:0000256" key="8">
    <source>
        <dbReference type="PROSITE-ProRule" id="PRU00339"/>
    </source>
</evidence>
<organism evidence="10 14">
    <name type="scientific">Rotaria socialis</name>
    <dbReference type="NCBI Taxonomy" id="392032"/>
    <lineage>
        <taxon>Eukaryota</taxon>
        <taxon>Metazoa</taxon>
        <taxon>Spiralia</taxon>
        <taxon>Gnathifera</taxon>
        <taxon>Rotifera</taxon>
        <taxon>Eurotatoria</taxon>
        <taxon>Bdelloidea</taxon>
        <taxon>Philodinida</taxon>
        <taxon>Philodinidae</taxon>
        <taxon>Rotaria</taxon>
    </lineage>
</organism>
<evidence type="ECO:0000256" key="2">
    <source>
        <dbReference type="ARBA" id="ARBA00022676"/>
    </source>
</evidence>
<comment type="caution">
    <text evidence="10">The sequence shown here is derived from an EMBL/GenBank/DDBJ whole genome shotgun (WGS) entry which is preliminary data.</text>
</comment>
<dbReference type="Proteomes" id="UP000663833">
    <property type="component" value="Unassembled WGS sequence"/>
</dbReference>
<evidence type="ECO:0000256" key="6">
    <source>
        <dbReference type="ARBA" id="ARBA00022803"/>
    </source>
</evidence>
<feature type="repeat" description="TPR" evidence="8">
    <location>
        <begin position="581"/>
        <end position="614"/>
    </location>
</feature>
<dbReference type="InterPro" id="IPR019734">
    <property type="entry name" value="TPR_rpt"/>
</dbReference>
<evidence type="ECO:0000256" key="5">
    <source>
        <dbReference type="ARBA" id="ARBA00022737"/>
    </source>
</evidence>
<evidence type="ECO:0000256" key="4">
    <source>
        <dbReference type="ARBA" id="ARBA00022695"/>
    </source>
</evidence>
<dbReference type="Pfam" id="PF13432">
    <property type="entry name" value="TPR_16"/>
    <property type="match status" value="1"/>
</dbReference>
<evidence type="ECO:0000256" key="7">
    <source>
        <dbReference type="ARBA" id="ARBA00047597"/>
    </source>
</evidence>
<gene>
    <name evidence="13" type="ORF">HFQ381_LOCUS28397</name>
    <name evidence="11" type="ORF">LUA448_LOCUS1689</name>
    <name evidence="10" type="ORF">TIS948_LOCUS1246</name>
    <name evidence="12" type="ORF">UJA718_LOCUS23195</name>
</gene>
<dbReference type="PANTHER" id="PTHR45641:SF19">
    <property type="entry name" value="NEPHROCYSTIN-3"/>
    <property type="match status" value="1"/>
</dbReference>
<evidence type="ECO:0000313" key="14">
    <source>
        <dbReference type="Proteomes" id="UP000663825"/>
    </source>
</evidence>
<evidence type="ECO:0000313" key="12">
    <source>
        <dbReference type="EMBL" id="CAF4456775.1"/>
    </source>
</evidence>
<keyword evidence="2 9" id="KW-0328">Glycosyltransferase</keyword>
<dbReference type="EMBL" id="CAJOBP010004977">
    <property type="protein sequence ID" value="CAF4456775.1"/>
    <property type="molecule type" value="Genomic_DNA"/>
</dbReference>
<dbReference type="EMBL" id="CAJNXB010000036">
    <property type="protein sequence ID" value="CAF2996635.1"/>
    <property type="molecule type" value="Genomic_DNA"/>
</dbReference>
<evidence type="ECO:0000313" key="10">
    <source>
        <dbReference type="EMBL" id="CAF2996635.1"/>
    </source>
</evidence>
<dbReference type="Gene3D" id="3.90.176.10">
    <property type="entry name" value="Toxin ADP-ribosyltransferase, Chain A, domain 1"/>
    <property type="match status" value="1"/>
</dbReference>
<proteinExistence type="inferred from homology"/>
<evidence type="ECO:0000313" key="13">
    <source>
        <dbReference type="EMBL" id="CAF4509839.1"/>
    </source>
</evidence>